<evidence type="ECO:0000256" key="2">
    <source>
        <dbReference type="ARBA" id="ARBA00012729"/>
    </source>
</evidence>
<keyword evidence="10" id="KW-1185">Reference proteome</keyword>
<dbReference type="PROSITE" id="PS01095">
    <property type="entry name" value="GH18_1"/>
    <property type="match status" value="1"/>
</dbReference>
<reference evidence="9 10" key="1">
    <citation type="submission" date="2024-09" db="EMBL/GenBank/DDBJ databases">
        <title>Rethinking Asexuality: The Enigmatic Case of Functional Sexual Genes in Lepraria (Stereocaulaceae).</title>
        <authorList>
            <person name="Doellman M."/>
            <person name="Sun Y."/>
            <person name="Barcenas-Pena A."/>
            <person name="Lumbsch H.T."/>
            <person name="Grewe F."/>
        </authorList>
    </citation>
    <scope>NUCLEOTIDE SEQUENCE [LARGE SCALE GENOMIC DNA]</scope>
    <source>
        <strain evidence="9 10">Grewe 0041</strain>
    </source>
</reference>
<evidence type="ECO:0000256" key="5">
    <source>
        <dbReference type="ARBA" id="ARBA00023277"/>
    </source>
</evidence>
<dbReference type="PANTHER" id="PTHR45708:SF49">
    <property type="entry name" value="ENDOCHITINASE"/>
    <property type="match status" value="1"/>
</dbReference>
<evidence type="ECO:0000256" key="7">
    <source>
        <dbReference type="ARBA" id="ARBA00023326"/>
    </source>
</evidence>
<dbReference type="EC" id="3.2.1.14" evidence="2"/>
<evidence type="ECO:0000313" key="10">
    <source>
        <dbReference type="Proteomes" id="UP001590951"/>
    </source>
</evidence>
<dbReference type="PANTHER" id="PTHR45708">
    <property type="entry name" value="ENDOCHITINASE"/>
    <property type="match status" value="1"/>
</dbReference>
<dbReference type="InterPro" id="IPR001223">
    <property type="entry name" value="Glyco_hydro18_cat"/>
</dbReference>
<keyword evidence="4" id="KW-0146">Chitin degradation</keyword>
<dbReference type="InterPro" id="IPR001579">
    <property type="entry name" value="Glyco_hydro_18_chit_AS"/>
</dbReference>
<evidence type="ECO:0000256" key="3">
    <source>
        <dbReference type="ARBA" id="ARBA00022801"/>
    </source>
</evidence>
<evidence type="ECO:0000256" key="1">
    <source>
        <dbReference type="ARBA" id="ARBA00000822"/>
    </source>
</evidence>
<evidence type="ECO:0000259" key="8">
    <source>
        <dbReference type="PROSITE" id="PS51910"/>
    </source>
</evidence>
<dbReference type="InterPro" id="IPR050542">
    <property type="entry name" value="Glycosyl_Hydrlase18_Chitinase"/>
</dbReference>
<gene>
    <name evidence="9" type="ORF">ABVK25_007756</name>
</gene>
<name>A0ABR4B2D1_9LECA</name>
<keyword evidence="3" id="KW-0378">Hydrolase</keyword>
<evidence type="ECO:0000313" key="9">
    <source>
        <dbReference type="EMBL" id="KAL2052064.1"/>
    </source>
</evidence>
<dbReference type="SUPFAM" id="SSF51445">
    <property type="entry name" value="(Trans)glycosidases"/>
    <property type="match status" value="1"/>
</dbReference>
<accession>A0ABR4B2D1</accession>
<comment type="caution">
    <text evidence="9">The sequence shown here is derived from an EMBL/GenBank/DDBJ whole genome shotgun (WGS) entry which is preliminary data.</text>
</comment>
<organism evidence="9 10">
    <name type="scientific">Lepraria finkii</name>
    <dbReference type="NCBI Taxonomy" id="1340010"/>
    <lineage>
        <taxon>Eukaryota</taxon>
        <taxon>Fungi</taxon>
        <taxon>Dikarya</taxon>
        <taxon>Ascomycota</taxon>
        <taxon>Pezizomycotina</taxon>
        <taxon>Lecanoromycetes</taxon>
        <taxon>OSLEUM clade</taxon>
        <taxon>Lecanoromycetidae</taxon>
        <taxon>Lecanorales</taxon>
        <taxon>Lecanorineae</taxon>
        <taxon>Stereocaulaceae</taxon>
        <taxon>Lepraria</taxon>
    </lineage>
</organism>
<dbReference type="Gene3D" id="3.20.20.80">
    <property type="entry name" value="Glycosidases"/>
    <property type="match status" value="1"/>
</dbReference>
<feature type="domain" description="GH18" evidence="8">
    <location>
        <begin position="1"/>
        <end position="80"/>
    </location>
</feature>
<dbReference type="EMBL" id="JBHFEH010000030">
    <property type="protein sequence ID" value="KAL2052064.1"/>
    <property type="molecule type" value="Genomic_DNA"/>
</dbReference>
<keyword evidence="7" id="KW-0624">Polysaccharide degradation</keyword>
<proteinExistence type="predicted"/>
<evidence type="ECO:0000256" key="6">
    <source>
        <dbReference type="ARBA" id="ARBA00023295"/>
    </source>
</evidence>
<keyword evidence="5" id="KW-0119">Carbohydrate metabolism</keyword>
<keyword evidence="6" id="KW-0326">Glycosidase</keyword>
<evidence type="ECO:0000256" key="4">
    <source>
        <dbReference type="ARBA" id="ARBA00023024"/>
    </source>
</evidence>
<sequence length="80" mass="9150">MRRVVEESEVPRPFGDVCVDGFDFDVESIFLEGQKRKEHKHYGTMINKLRTHYAEDESKTYCNSGAPQCVIPDAHIAHAI</sequence>
<dbReference type="PROSITE" id="PS51910">
    <property type="entry name" value="GH18_2"/>
    <property type="match status" value="1"/>
</dbReference>
<comment type="catalytic activity">
    <reaction evidence="1">
        <text>Random endo-hydrolysis of N-acetyl-beta-D-glucosaminide (1-&gt;4)-beta-linkages in chitin and chitodextrins.</text>
        <dbReference type="EC" id="3.2.1.14"/>
    </reaction>
</comment>
<protein>
    <recommendedName>
        <fullName evidence="2">chitinase</fullName>
        <ecNumber evidence="2">3.2.1.14</ecNumber>
    </recommendedName>
</protein>
<dbReference type="Proteomes" id="UP001590951">
    <property type="component" value="Unassembled WGS sequence"/>
</dbReference>
<dbReference type="InterPro" id="IPR017853">
    <property type="entry name" value="GH"/>
</dbReference>